<evidence type="ECO:0000313" key="1">
    <source>
        <dbReference type="EMBL" id="KAH7838420.1"/>
    </source>
</evidence>
<dbReference type="EMBL" id="CM037156">
    <property type="protein sequence ID" value="KAH7838420.1"/>
    <property type="molecule type" value="Genomic_DNA"/>
</dbReference>
<dbReference type="Proteomes" id="UP000828048">
    <property type="component" value="Chromosome 6"/>
</dbReference>
<organism evidence="1 2">
    <name type="scientific">Vaccinium darrowii</name>
    <dbReference type="NCBI Taxonomy" id="229202"/>
    <lineage>
        <taxon>Eukaryota</taxon>
        <taxon>Viridiplantae</taxon>
        <taxon>Streptophyta</taxon>
        <taxon>Embryophyta</taxon>
        <taxon>Tracheophyta</taxon>
        <taxon>Spermatophyta</taxon>
        <taxon>Magnoliopsida</taxon>
        <taxon>eudicotyledons</taxon>
        <taxon>Gunneridae</taxon>
        <taxon>Pentapetalae</taxon>
        <taxon>asterids</taxon>
        <taxon>Ericales</taxon>
        <taxon>Ericaceae</taxon>
        <taxon>Vaccinioideae</taxon>
        <taxon>Vaccinieae</taxon>
        <taxon>Vaccinium</taxon>
    </lineage>
</organism>
<protein>
    <submittedName>
        <fullName evidence="1">Uncharacterized protein</fullName>
    </submittedName>
</protein>
<reference evidence="1 2" key="1">
    <citation type="journal article" date="2021" name="Hortic Res">
        <title>High-quality reference genome and annotation aids understanding of berry development for evergreen blueberry (Vaccinium darrowii).</title>
        <authorList>
            <person name="Yu J."/>
            <person name="Hulse-Kemp A.M."/>
            <person name="Babiker E."/>
            <person name="Staton M."/>
        </authorList>
    </citation>
    <scope>NUCLEOTIDE SEQUENCE [LARGE SCALE GENOMIC DNA]</scope>
    <source>
        <strain evidence="2">cv. NJ 8807/NJ 8810</strain>
        <tissue evidence="1">Young leaf</tissue>
    </source>
</reference>
<proteinExistence type="predicted"/>
<comment type="caution">
    <text evidence="1">The sequence shown here is derived from an EMBL/GenBank/DDBJ whole genome shotgun (WGS) entry which is preliminary data.</text>
</comment>
<evidence type="ECO:0000313" key="2">
    <source>
        <dbReference type="Proteomes" id="UP000828048"/>
    </source>
</evidence>
<gene>
    <name evidence="1" type="ORF">Vadar_026178</name>
</gene>
<keyword evidence="2" id="KW-1185">Reference proteome</keyword>
<name>A0ACB7XCL6_9ERIC</name>
<sequence length="199" mass="22078">MGNQISDRSSGTTGKVILSDGSVHEYEKPLTAAELMLDYPQQVVVEFRSAVTGGKRPNPLPADEKLEMGKIYLMVPKRRGKPPGLSPEEARRILVTANSVLSSRRPILSTTTGFVPMLARLCTAGGRDGEGFVVSRPREKVVEERREEVRKVEFFTPEITEGVQPEFLSRQISGGKGWKPSLDTIKEKAAKEKVSHWLF</sequence>
<accession>A0ACB7XCL6</accession>